<evidence type="ECO:0000313" key="10">
    <source>
        <dbReference type="EMBL" id="UVC54270.1"/>
    </source>
</evidence>
<feature type="transmembrane region" description="Helical" evidence="9">
    <location>
        <begin position="31"/>
        <end position="51"/>
    </location>
</feature>
<feature type="transmembrane region" description="Helical" evidence="9">
    <location>
        <begin position="97"/>
        <end position="116"/>
    </location>
</feature>
<evidence type="ECO:0000256" key="5">
    <source>
        <dbReference type="ARBA" id="ARBA00022970"/>
    </source>
</evidence>
<dbReference type="InterPro" id="IPR036259">
    <property type="entry name" value="MFS_trans_sf"/>
</dbReference>
<accession>A0A976SKH9</accession>
<evidence type="ECO:0000256" key="9">
    <source>
        <dbReference type="SAM" id="Phobius"/>
    </source>
</evidence>
<feature type="transmembrane region" description="Helical" evidence="9">
    <location>
        <begin position="405"/>
        <end position="426"/>
    </location>
</feature>
<feature type="transmembrane region" description="Helical" evidence="9">
    <location>
        <begin position="123"/>
        <end position="142"/>
    </location>
</feature>
<name>A0A976SKH9_THEOR</name>
<comment type="subcellular location">
    <subcellularLocation>
        <location evidence="1">Membrane</location>
        <topology evidence="1">Multi-pass membrane protein</topology>
    </subcellularLocation>
</comment>
<dbReference type="InterPro" id="IPR052599">
    <property type="entry name" value="SLC43A_AATransporter"/>
</dbReference>
<evidence type="ECO:0000313" key="11">
    <source>
        <dbReference type="Proteomes" id="UP000244803"/>
    </source>
</evidence>
<dbReference type="GO" id="GO:0006865">
    <property type="term" value="P:amino acid transport"/>
    <property type="evidence" value="ECO:0007669"/>
    <property type="project" value="UniProtKB-KW"/>
</dbReference>
<evidence type="ECO:0000256" key="2">
    <source>
        <dbReference type="ARBA" id="ARBA00006595"/>
    </source>
</evidence>
<feature type="transmembrane region" description="Helical" evidence="9">
    <location>
        <begin position="374"/>
        <end position="393"/>
    </location>
</feature>
<dbReference type="PANTHER" id="PTHR20772">
    <property type="entry name" value="PROTEIN FMP42"/>
    <property type="match status" value="1"/>
</dbReference>
<protein>
    <submittedName>
        <fullName evidence="10">Major facilitator superfamily MFS-1 protein</fullName>
    </submittedName>
</protein>
<feature type="transmembrane region" description="Helical" evidence="9">
    <location>
        <begin position="285"/>
        <end position="305"/>
    </location>
</feature>
<feature type="transmembrane region" description="Helical" evidence="9">
    <location>
        <begin position="350"/>
        <end position="368"/>
    </location>
</feature>
<dbReference type="CDD" id="cd06174">
    <property type="entry name" value="MFS"/>
    <property type="match status" value="1"/>
</dbReference>
<dbReference type="Gene3D" id="1.20.1250.20">
    <property type="entry name" value="MFS general substrate transporter like domains"/>
    <property type="match status" value="1"/>
</dbReference>
<evidence type="ECO:0000256" key="4">
    <source>
        <dbReference type="ARBA" id="ARBA00022692"/>
    </source>
</evidence>
<keyword evidence="7 9" id="KW-0472">Membrane</keyword>
<feature type="transmembrane region" description="Helical" evidence="9">
    <location>
        <begin position="181"/>
        <end position="205"/>
    </location>
</feature>
<keyword evidence="3" id="KW-0813">Transport</keyword>
<dbReference type="GO" id="GO:0016020">
    <property type="term" value="C:membrane"/>
    <property type="evidence" value="ECO:0007669"/>
    <property type="project" value="UniProtKB-SubCell"/>
</dbReference>
<keyword evidence="6 9" id="KW-1133">Transmembrane helix</keyword>
<reference evidence="10" key="1">
    <citation type="submission" date="2022-07" db="EMBL/GenBank/DDBJ databases">
        <title>Evaluation of T. orientalis genome assembly methods using nanopore sequencing and analysis of variation between genomes.</title>
        <authorList>
            <person name="Yam J."/>
            <person name="Micallef M.L."/>
            <person name="Liu M."/>
            <person name="Djordjevic S.P."/>
            <person name="Bogema D.R."/>
            <person name="Jenkins C."/>
        </authorList>
    </citation>
    <scope>NUCLEOTIDE SEQUENCE</scope>
    <source>
        <strain evidence="10">Fish Creek</strain>
    </source>
</reference>
<gene>
    <name evidence="10" type="ORF">MACJ_003807</name>
</gene>
<dbReference type="InterPro" id="IPR011701">
    <property type="entry name" value="MFS"/>
</dbReference>
<evidence type="ECO:0000256" key="3">
    <source>
        <dbReference type="ARBA" id="ARBA00022448"/>
    </source>
</evidence>
<evidence type="ECO:0000256" key="7">
    <source>
        <dbReference type="ARBA" id="ARBA00023136"/>
    </source>
</evidence>
<dbReference type="EMBL" id="CP056066">
    <property type="protein sequence ID" value="UVC54270.1"/>
    <property type="molecule type" value="Genomic_DNA"/>
</dbReference>
<dbReference type="Proteomes" id="UP000244803">
    <property type="component" value="Chromosome 3"/>
</dbReference>
<keyword evidence="4 9" id="KW-0812">Transmembrane</keyword>
<dbReference type="SUPFAM" id="SSF103473">
    <property type="entry name" value="MFS general substrate transporter"/>
    <property type="match status" value="1"/>
</dbReference>
<evidence type="ECO:0000256" key="6">
    <source>
        <dbReference type="ARBA" id="ARBA00022989"/>
    </source>
</evidence>
<feature type="transmembrane region" description="Helical" evidence="9">
    <location>
        <begin position="446"/>
        <end position="466"/>
    </location>
</feature>
<feature type="transmembrane region" description="Helical" evidence="9">
    <location>
        <begin position="217"/>
        <end position="236"/>
    </location>
</feature>
<dbReference type="AlphaFoldDB" id="A0A976SKH9"/>
<organism evidence="10 11">
    <name type="scientific">Theileria orientalis</name>
    <dbReference type="NCBI Taxonomy" id="68886"/>
    <lineage>
        <taxon>Eukaryota</taxon>
        <taxon>Sar</taxon>
        <taxon>Alveolata</taxon>
        <taxon>Apicomplexa</taxon>
        <taxon>Aconoidasida</taxon>
        <taxon>Piroplasmida</taxon>
        <taxon>Theileriidae</taxon>
        <taxon>Theileria</taxon>
    </lineage>
</organism>
<feature type="region of interest" description="Disordered" evidence="8">
    <location>
        <begin position="1"/>
        <end position="21"/>
    </location>
</feature>
<proteinExistence type="inferred from homology"/>
<dbReference type="Pfam" id="PF07690">
    <property type="entry name" value="MFS_1"/>
    <property type="match status" value="1"/>
</dbReference>
<keyword evidence="5" id="KW-0029">Amino-acid transport</keyword>
<sequence length="472" mass="53505">MSFISKSTQPISIENPEPQKRGKIEDSLNPWVRLTLYFGMIIIGGTIYWGWNGIQSILYKSGSFADLCTNQPNISYVKIGNNDYIDCGMRKSGINNLFTLAYSAHLSFTIFNGFLLDHLGPKYAYMICQFCNFIAWLFIGLFPRNPTVLKFFFFLMGATAEGLVMPLITVSYFFKKHRSLIICITGSAISLSYIVPIILSGIFSMDCFKPNGMSAPTIGYAVLGNFVCFLLGYIFVHKRLPSDEKEDDDIELSTVVEKKETRHTLWSNILYLKNNFRVLLRSSKLYEYLLVLVCSSIYLQSLEFINKSHREILATSDGRTSANVFKYVQFLTFIPVPLFGLLIDKVGPAIVNSLLYLLAVLFFVFVIADEFYTKLIAIFFYFLTFSSCISGLYSQISKRFPSHCFGTLSGIVMLCSGIVSLVNIPLYDMATNQTALPLTQRFLVPLYILTVLTSLCFLMSGINIYLNHRKEE</sequence>
<dbReference type="PANTHER" id="PTHR20772:SF2">
    <property type="entry name" value="PROTEIN FMP42"/>
    <property type="match status" value="1"/>
</dbReference>
<comment type="similarity">
    <text evidence="2">Belongs to the SLC43A transporter (TC 2.A.1.44) family.</text>
</comment>
<dbReference type="GO" id="GO:0022857">
    <property type="term" value="F:transmembrane transporter activity"/>
    <property type="evidence" value="ECO:0007669"/>
    <property type="project" value="InterPro"/>
</dbReference>
<feature type="transmembrane region" description="Helical" evidence="9">
    <location>
        <begin position="148"/>
        <end position="174"/>
    </location>
</feature>
<evidence type="ECO:0000256" key="1">
    <source>
        <dbReference type="ARBA" id="ARBA00004141"/>
    </source>
</evidence>
<evidence type="ECO:0000256" key="8">
    <source>
        <dbReference type="SAM" id="MobiDB-lite"/>
    </source>
</evidence>
<feature type="transmembrane region" description="Helical" evidence="9">
    <location>
        <begin position="325"/>
        <end position="343"/>
    </location>
</feature>
<feature type="compositionally biased region" description="Polar residues" evidence="8">
    <location>
        <begin position="1"/>
        <end position="12"/>
    </location>
</feature>